<sequence>MKQTDKNWCDNTRKNTVNLAYWTGAWVLTMAFVSFGPKFLWNENIPLTIIAILVNLAIGIGVIFANKRHLNSLDELQRKIQLEAMSLALGVAVIFGLSYSMLDVTNLISYDAEISHLVILIGLTYLAGTIIGNMRYR</sequence>
<evidence type="ECO:0000313" key="3">
    <source>
        <dbReference type="Proteomes" id="UP000198858"/>
    </source>
</evidence>
<feature type="transmembrane region" description="Helical" evidence="1">
    <location>
        <begin position="114"/>
        <end position="134"/>
    </location>
</feature>
<dbReference type="RefSeq" id="WP_089662096.1">
    <property type="nucleotide sequence ID" value="NZ_LT629745.1"/>
</dbReference>
<dbReference type="Proteomes" id="UP000198858">
    <property type="component" value="Chromosome I"/>
</dbReference>
<evidence type="ECO:0000256" key="1">
    <source>
        <dbReference type="SAM" id="Phobius"/>
    </source>
</evidence>
<keyword evidence="3" id="KW-1185">Reference proteome</keyword>
<reference evidence="2 3" key="1">
    <citation type="submission" date="2016-10" db="EMBL/GenBank/DDBJ databases">
        <authorList>
            <person name="Varghese N."/>
            <person name="Submissions S."/>
        </authorList>
    </citation>
    <scope>NUCLEOTIDE SEQUENCE [LARGE SCALE GENOMIC DNA]</scope>
    <source>
        <strain evidence="2 3">Mar_2010_102</strain>
    </source>
</reference>
<proteinExistence type="predicted"/>
<gene>
    <name evidence="2" type="ORF">SAMN04488552_1792</name>
</gene>
<keyword evidence="1" id="KW-0812">Transmembrane</keyword>
<dbReference type="AlphaFoldDB" id="A0A1H1NN98"/>
<keyword evidence="1" id="KW-1133">Transmembrane helix</keyword>
<keyword evidence="1" id="KW-0472">Membrane</keyword>
<organism evidence="2 3">
    <name type="scientific">Christiangramia echinicola</name>
    <dbReference type="NCBI Taxonomy" id="279359"/>
    <lineage>
        <taxon>Bacteria</taxon>
        <taxon>Pseudomonadati</taxon>
        <taxon>Bacteroidota</taxon>
        <taxon>Flavobacteriia</taxon>
        <taxon>Flavobacteriales</taxon>
        <taxon>Flavobacteriaceae</taxon>
        <taxon>Christiangramia</taxon>
    </lineage>
</organism>
<feature type="transmembrane region" description="Helical" evidence="1">
    <location>
        <begin position="20"/>
        <end position="39"/>
    </location>
</feature>
<evidence type="ECO:0000313" key="2">
    <source>
        <dbReference type="EMBL" id="SDS00438.1"/>
    </source>
</evidence>
<protein>
    <submittedName>
        <fullName evidence="2">Uncharacterized protein</fullName>
    </submittedName>
</protein>
<accession>A0A1H1NN98</accession>
<feature type="transmembrane region" description="Helical" evidence="1">
    <location>
        <begin position="45"/>
        <end position="64"/>
    </location>
</feature>
<name>A0A1H1NN98_9FLAO</name>
<dbReference type="EMBL" id="LT629745">
    <property type="protein sequence ID" value="SDS00438.1"/>
    <property type="molecule type" value="Genomic_DNA"/>
</dbReference>
<feature type="transmembrane region" description="Helical" evidence="1">
    <location>
        <begin position="84"/>
        <end position="102"/>
    </location>
</feature>